<feature type="signal peptide" evidence="1">
    <location>
        <begin position="1"/>
        <end position="17"/>
    </location>
</feature>
<protein>
    <submittedName>
        <fullName evidence="2">Uncharacterized protein</fullName>
    </submittedName>
</protein>
<evidence type="ECO:0000256" key="1">
    <source>
        <dbReference type="SAM" id="SignalP"/>
    </source>
</evidence>
<keyword evidence="1" id="KW-0732">Signal</keyword>
<evidence type="ECO:0000313" key="2">
    <source>
        <dbReference type="EMBL" id="TGO07591.1"/>
    </source>
</evidence>
<dbReference type="Proteomes" id="UP000297777">
    <property type="component" value="Unassembled WGS sequence"/>
</dbReference>
<proteinExistence type="predicted"/>
<keyword evidence="3" id="KW-1185">Reference proteome</keyword>
<organism evidence="2 3">
    <name type="scientific">Botrytis tulipae</name>
    <dbReference type="NCBI Taxonomy" id="87230"/>
    <lineage>
        <taxon>Eukaryota</taxon>
        <taxon>Fungi</taxon>
        <taxon>Dikarya</taxon>
        <taxon>Ascomycota</taxon>
        <taxon>Pezizomycotina</taxon>
        <taxon>Leotiomycetes</taxon>
        <taxon>Helotiales</taxon>
        <taxon>Sclerotiniaceae</taxon>
        <taxon>Botrytis</taxon>
    </lineage>
</organism>
<name>A0A4Z1EE10_9HELO</name>
<dbReference type="EMBL" id="PQXH01000261">
    <property type="protein sequence ID" value="TGO07591.1"/>
    <property type="molecule type" value="Genomic_DNA"/>
</dbReference>
<accession>A0A4Z1EE10</accession>
<feature type="chain" id="PRO_5021203824" evidence="1">
    <location>
        <begin position="18"/>
        <end position="72"/>
    </location>
</feature>
<evidence type="ECO:0000313" key="3">
    <source>
        <dbReference type="Proteomes" id="UP000297777"/>
    </source>
</evidence>
<gene>
    <name evidence="2" type="ORF">BTUL_0261g00070</name>
</gene>
<reference evidence="2 3" key="1">
    <citation type="submission" date="2017-12" db="EMBL/GenBank/DDBJ databases">
        <title>Comparative genomics of Botrytis spp.</title>
        <authorList>
            <person name="Valero-Jimenez C.A."/>
            <person name="Tapia P."/>
            <person name="Veloso J."/>
            <person name="Silva-Moreno E."/>
            <person name="Staats M."/>
            <person name="Valdes J.H."/>
            <person name="Van Kan J.A.L."/>
        </authorList>
    </citation>
    <scope>NUCLEOTIDE SEQUENCE [LARGE SCALE GENOMIC DNA]</scope>
    <source>
        <strain evidence="2 3">Bt9001</strain>
    </source>
</reference>
<sequence length="72" mass="7812">MILGILLCALVIDGVHLSLTTNTRPPRTNFPSLNEAGMEDPAEGLEYKDFTSVDLINATRINDVNDVLNAVV</sequence>
<comment type="caution">
    <text evidence="2">The sequence shown here is derived from an EMBL/GenBank/DDBJ whole genome shotgun (WGS) entry which is preliminary data.</text>
</comment>
<dbReference type="AlphaFoldDB" id="A0A4Z1EE10"/>